<dbReference type="Proteomes" id="UP000265930">
    <property type="component" value="Unassembled WGS sequence"/>
</dbReference>
<keyword evidence="2" id="KW-0378">Hydrolase</keyword>
<name>A0A399ITV3_9CLOT</name>
<evidence type="ECO:0000259" key="1">
    <source>
        <dbReference type="SMART" id="SM00849"/>
    </source>
</evidence>
<reference evidence="2 3" key="1">
    <citation type="submission" date="2018-08" db="EMBL/GenBank/DDBJ databases">
        <title>Genome of Clostridium chromiireducens C1, DSM12136.</title>
        <authorList>
            <person name="Xing M."/>
            <person name="Wei Y."/>
            <person name="Ang E.L."/>
            <person name="Zhao H."/>
            <person name="Zhang Y."/>
        </authorList>
    </citation>
    <scope>NUCLEOTIDE SEQUENCE [LARGE SCALE GENOMIC DNA]</scope>
    <source>
        <strain evidence="2 3">C1</strain>
    </source>
</reference>
<organism evidence="2 3">
    <name type="scientific">Clostridium chromiireducens</name>
    <dbReference type="NCBI Taxonomy" id="225345"/>
    <lineage>
        <taxon>Bacteria</taxon>
        <taxon>Bacillati</taxon>
        <taxon>Bacillota</taxon>
        <taxon>Clostridia</taxon>
        <taxon>Eubacteriales</taxon>
        <taxon>Clostridiaceae</taxon>
        <taxon>Clostridium</taxon>
    </lineage>
</organism>
<comment type="caution">
    <text evidence="2">The sequence shown here is derived from an EMBL/GenBank/DDBJ whole genome shotgun (WGS) entry which is preliminary data.</text>
</comment>
<dbReference type="EMBL" id="QXDJ01000001">
    <property type="protein sequence ID" value="RII36463.1"/>
    <property type="molecule type" value="Genomic_DNA"/>
</dbReference>
<dbReference type="InterPro" id="IPR050855">
    <property type="entry name" value="NDM-1-like"/>
</dbReference>
<dbReference type="RefSeq" id="WP_119365726.1">
    <property type="nucleotide sequence ID" value="NZ_QXDJ01000001.1"/>
</dbReference>
<dbReference type="SMART" id="SM00849">
    <property type="entry name" value="Lactamase_B"/>
    <property type="match status" value="1"/>
</dbReference>
<dbReference type="AlphaFoldDB" id="A0A399ITV3"/>
<proteinExistence type="predicted"/>
<dbReference type="PANTHER" id="PTHR42951:SF22">
    <property type="entry name" value="METALLO BETA-LACTAMASE SUPERFAMILY LIPOPROTEIN"/>
    <property type="match status" value="1"/>
</dbReference>
<evidence type="ECO:0000313" key="3">
    <source>
        <dbReference type="Proteomes" id="UP000265930"/>
    </source>
</evidence>
<dbReference type="InterPro" id="IPR001279">
    <property type="entry name" value="Metallo-B-lactamas"/>
</dbReference>
<sequence>MNSTHFFVKEIGKKTYLIDDKGNATAYLVIGRTKALLIDTGTGVNDLLSFVKTFTKLPLIVVNTHGHSDHVWGNYQFEEAYISMADKDLYYEAYSVDERRNFIDMFKYMIPQEVTSEEIENWIHINPCEVLSINHGDRVDIGERVLEVIELPGHTKGSIVLLDEKEKILFSGDSIIGRLWMHLSESTSLEVYLNSMKRLRRYCNKFEKIYCGHTKYNEEGFEVKFINEIITDVSKIIDGELTGTYLKDKSGECLVCDFDYWSIWYKIHKEDVSC</sequence>
<dbReference type="GO" id="GO:0016787">
    <property type="term" value="F:hydrolase activity"/>
    <property type="evidence" value="ECO:0007669"/>
    <property type="project" value="UniProtKB-KW"/>
</dbReference>
<protein>
    <submittedName>
        <fullName evidence="2">MBL fold metallo-hydrolase</fullName>
    </submittedName>
</protein>
<gene>
    <name evidence="2" type="ORF">D2A34_03500</name>
</gene>
<evidence type="ECO:0000313" key="2">
    <source>
        <dbReference type="EMBL" id="RII36463.1"/>
    </source>
</evidence>
<dbReference type="SUPFAM" id="SSF56281">
    <property type="entry name" value="Metallo-hydrolase/oxidoreductase"/>
    <property type="match status" value="1"/>
</dbReference>
<dbReference type="PANTHER" id="PTHR42951">
    <property type="entry name" value="METALLO-BETA-LACTAMASE DOMAIN-CONTAINING"/>
    <property type="match status" value="1"/>
</dbReference>
<dbReference type="Pfam" id="PF00753">
    <property type="entry name" value="Lactamase_B"/>
    <property type="match status" value="1"/>
</dbReference>
<dbReference type="Gene3D" id="3.60.15.10">
    <property type="entry name" value="Ribonuclease Z/Hydroxyacylglutathione hydrolase-like"/>
    <property type="match status" value="1"/>
</dbReference>
<accession>A0A399ITV3</accession>
<feature type="domain" description="Metallo-beta-lactamase" evidence="1">
    <location>
        <begin position="23"/>
        <end position="213"/>
    </location>
</feature>
<dbReference type="InterPro" id="IPR036866">
    <property type="entry name" value="RibonucZ/Hydroxyglut_hydro"/>
</dbReference>